<reference evidence="2" key="2">
    <citation type="submission" date="2022-06" db="UniProtKB">
        <authorList>
            <consortium name="EnsemblMetazoa"/>
        </authorList>
    </citation>
    <scope>IDENTIFICATION</scope>
    <source>
        <strain evidence="2">DF5081</strain>
    </source>
</reference>
<evidence type="ECO:0000313" key="3">
    <source>
        <dbReference type="Proteomes" id="UP000005237"/>
    </source>
</evidence>
<feature type="compositionally biased region" description="Polar residues" evidence="1">
    <location>
        <begin position="27"/>
        <end position="41"/>
    </location>
</feature>
<evidence type="ECO:0000313" key="2">
    <source>
        <dbReference type="EnsemblMetazoa" id="CJA35478.1"/>
    </source>
</evidence>
<keyword evidence="3" id="KW-1185">Reference proteome</keyword>
<name>A0A8R1EJP2_CAEJA</name>
<organism evidence="2 3">
    <name type="scientific">Caenorhabditis japonica</name>
    <dbReference type="NCBI Taxonomy" id="281687"/>
    <lineage>
        <taxon>Eukaryota</taxon>
        <taxon>Metazoa</taxon>
        <taxon>Ecdysozoa</taxon>
        <taxon>Nematoda</taxon>
        <taxon>Chromadorea</taxon>
        <taxon>Rhabditida</taxon>
        <taxon>Rhabditina</taxon>
        <taxon>Rhabditomorpha</taxon>
        <taxon>Rhabditoidea</taxon>
        <taxon>Rhabditidae</taxon>
        <taxon>Peloderinae</taxon>
        <taxon>Caenorhabditis</taxon>
    </lineage>
</organism>
<dbReference type="EnsemblMetazoa" id="CJA35478.1">
    <property type="protein sequence ID" value="CJA35478.1"/>
    <property type="gene ID" value="WBGene00211325"/>
</dbReference>
<feature type="compositionally biased region" description="Basic residues" evidence="1">
    <location>
        <begin position="1"/>
        <end position="12"/>
    </location>
</feature>
<reference evidence="3" key="1">
    <citation type="submission" date="2010-08" db="EMBL/GenBank/DDBJ databases">
        <authorList>
            <consortium name="Caenorhabditis japonica Sequencing Consortium"/>
            <person name="Wilson R.K."/>
        </authorList>
    </citation>
    <scope>NUCLEOTIDE SEQUENCE [LARGE SCALE GENOMIC DNA]</scope>
    <source>
        <strain evidence="3">DF5081</strain>
    </source>
</reference>
<feature type="region of interest" description="Disordered" evidence="1">
    <location>
        <begin position="1"/>
        <end position="41"/>
    </location>
</feature>
<proteinExistence type="predicted"/>
<accession>A0A8R1EJP2</accession>
<sequence length="167" mass="19213">MSKKSENKKKKRNKEDTTAAKPGVSIDNEQQAKIQSDADNVNEVQPPRILVIVQSSTREIYTTPSNIRNRNARSIDPTRRIIRSMSASQHLRVNAFTMKPVATIPILSGTNKENFQENELEKQNFQAILRKKPIFHLMDTVEREHFCEDFSNKFEENGTFPKIPQNS</sequence>
<evidence type="ECO:0000256" key="1">
    <source>
        <dbReference type="SAM" id="MobiDB-lite"/>
    </source>
</evidence>
<dbReference type="Proteomes" id="UP000005237">
    <property type="component" value="Unassembled WGS sequence"/>
</dbReference>
<dbReference type="AlphaFoldDB" id="A0A8R1EJP2"/>
<protein>
    <submittedName>
        <fullName evidence="2">Uncharacterized protein</fullName>
    </submittedName>
</protein>